<dbReference type="GeneID" id="116163773"/>
<dbReference type="RefSeq" id="XP_031333747.1">
    <property type="nucleotide sequence ID" value="XM_031477887.1"/>
</dbReference>
<name>A0A1Y1N3E7_PHOPY</name>
<dbReference type="KEGG" id="ppyr:116163773"/>
<reference evidence="1" key="1">
    <citation type="journal article" date="2016" name="Sci. Rep.">
        <title>Molecular characterization of firefly nuptial gifts: a multi-omics approach sheds light on postcopulatory sexual selection.</title>
        <authorList>
            <person name="Al-Wathiqui N."/>
            <person name="Fallon T.R."/>
            <person name="South A."/>
            <person name="Weng J.K."/>
            <person name="Lewis S.M."/>
        </authorList>
    </citation>
    <scope>NUCLEOTIDE SEQUENCE</scope>
</reference>
<accession>A0A1Y1N3E7</accession>
<sequence>MVFPRRRVLRGIVLTQMLKKRADFMYKKQIELSGTQLASYLEKPGPVTKDPIIIEDDPDETIVKVENDIVALEPLNTVEGNIESVDASYMDLKQETELNTALYQQECVMNVVSAGIEKPMEAVEMKQAADLALDLDLLNDDGTEEASVDLNRNQSLTKTPRKLYNRRRLRSGKLYRYLVGMELPNSATARSKIVKKKLVNKSNEVLGCTFCSNWKRALALHLKSGDCPLLEWRK</sequence>
<dbReference type="EMBL" id="GEZM01014995">
    <property type="protein sequence ID" value="JAV91938.1"/>
    <property type="molecule type" value="Transcribed_RNA"/>
</dbReference>
<protein>
    <submittedName>
        <fullName evidence="1">Uncharacterized protein</fullName>
    </submittedName>
</protein>
<dbReference type="AlphaFoldDB" id="A0A1Y1N3E7"/>
<organism evidence="1">
    <name type="scientific">Photinus pyralis</name>
    <name type="common">Common eastern firefly</name>
    <name type="synonym">Lampyris pyralis</name>
    <dbReference type="NCBI Taxonomy" id="7054"/>
    <lineage>
        <taxon>Eukaryota</taxon>
        <taxon>Metazoa</taxon>
        <taxon>Ecdysozoa</taxon>
        <taxon>Arthropoda</taxon>
        <taxon>Hexapoda</taxon>
        <taxon>Insecta</taxon>
        <taxon>Pterygota</taxon>
        <taxon>Neoptera</taxon>
        <taxon>Endopterygota</taxon>
        <taxon>Coleoptera</taxon>
        <taxon>Polyphaga</taxon>
        <taxon>Elateriformia</taxon>
        <taxon>Elateroidea</taxon>
        <taxon>Lampyridae</taxon>
        <taxon>Lampyrinae</taxon>
        <taxon>Photinus</taxon>
    </lineage>
</organism>
<evidence type="ECO:0000313" key="1">
    <source>
        <dbReference type="EMBL" id="JAV91938.1"/>
    </source>
</evidence>
<proteinExistence type="predicted"/>